<evidence type="ECO:0000256" key="18">
    <source>
        <dbReference type="RuleBase" id="RU003403"/>
    </source>
</evidence>
<feature type="transmembrane region" description="Helical" evidence="18">
    <location>
        <begin position="316"/>
        <end position="342"/>
    </location>
</feature>
<evidence type="ECO:0000256" key="5">
    <source>
        <dbReference type="ARBA" id="ARBA00021008"/>
    </source>
</evidence>
<evidence type="ECO:0000256" key="3">
    <source>
        <dbReference type="ARBA" id="ARBA00007012"/>
    </source>
</evidence>
<name>A0A7U3NJQ1_9DIPT</name>
<feature type="transmembrane region" description="Helical" evidence="18">
    <location>
        <begin position="60"/>
        <end position="80"/>
    </location>
</feature>
<feature type="transmembrane region" description="Helical" evidence="18">
    <location>
        <begin position="175"/>
        <end position="193"/>
    </location>
</feature>
<feature type="transmembrane region" description="Helical" evidence="18">
    <location>
        <begin position="136"/>
        <end position="163"/>
    </location>
</feature>
<evidence type="ECO:0000256" key="15">
    <source>
        <dbReference type="ARBA" id="ARBA00023128"/>
    </source>
</evidence>
<evidence type="ECO:0000256" key="7">
    <source>
        <dbReference type="ARBA" id="ARBA00022660"/>
    </source>
</evidence>
<dbReference type="EMBL" id="MT920419">
    <property type="protein sequence ID" value="QOV03255.1"/>
    <property type="molecule type" value="Genomic_DNA"/>
</dbReference>
<evidence type="ECO:0000256" key="10">
    <source>
        <dbReference type="ARBA" id="ARBA00022967"/>
    </source>
</evidence>
<keyword evidence="10 18" id="KW-1278">Translocase</keyword>
<comment type="function">
    <text evidence="18">Core subunit of the mitochondrial membrane respiratory chain NADH dehydrogenase (Complex I) which catalyzes electron transfer from NADH through the respiratory chain, using ubiquinone as an electron acceptor. Essential for the catalytic activity and assembly of complex I.</text>
</comment>
<keyword evidence="8 18" id="KW-0812">Transmembrane</keyword>
<evidence type="ECO:0000256" key="16">
    <source>
        <dbReference type="ARBA" id="ARBA00023136"/>
    </source>
</evidence>
<keyword evidence="11 18" id="KW-0249">Electron transport</keyword>
<evidence type="ECO:0000256" key="11">
    <source>
        <dbReference type="ARBA" id="ARBA00022982"/>
    </source>
</evidence>
<dbReference type="InterPro" id="IPR001750">
    <property type="entry name" value="ND/Mrp_TM"/>
</dbReference>
<feature type="transmembrane region" description="Helical" evidence="18">
    <location>
        <begin position="274"/>
        <end position="295"/>
    </location>
</feature>
<keyword evidence="7 18" id="KW-0679">Respiratory chain</keyword>
<evidence type="ECO:0000256" key="8">
    <source>
        <dbReference type="ARBA" id="ARBA00022692"/>
    </source>
</evidence>
<dbReference type="PRINTS" id="PR01436">
    <property type="entry name" value="NADHDHGNASE2"/>
</dbReference>
<comment type="subcellular location">
    <subcellularLocation>
        <location evidence="2 18">Mitochondrion inner membrane</location>
        <topology evidence="2 18">Multi-pass membrane protein</topology>
    </subcellularLocation>
</comment>
<evidence type="ECO:0000256" key="9">
    <source>
        <dbReference type="ARBA" id="ARBA00022792"/>
    </source>
</evidence>
<comment type="function">
    <text evidence="1">Core subunit of the mitochondrial membrane respiratory chain NADH dehydrogenase (Complex I) that is believed to belong to the minimal assembly required for catalysis. Complex I functions in the transfer of electrons from NADH to the respiratory chain. The immediate electron acceptor for the enzyme is believed to be ubiquinone.</text>
</comment>
<evidence type="ECO:0000256" key="14">
    <source>
        <dbReference type="ARBA" id="ARBA00023075"/>
    </source>
</evidence>
<keyword evidence="12 18" id="KW-1133">Transmembrane helix</keyword>
<evidence type="ECO:0000256" key="6">
    <source>
        <dbReference type="ARBA" id="ARBA00022448"/>
    </source>
</evidence>
<dbReference type="GO" id="GO:0006120">
    <property type="term" value="P:mitochondrial electron transport, NADH to ubiquinone"/>
    <property type="evidence" value="ECO:0007669"/>
    <property type="project" value="InterPro"/>
</dbReference>
<evidence type="ECO:0000256" key="2">
    <source>
        <dbReference type="ARBA" id="ARBA00004448"/>
    </source>
</evidence>
<dbReference type="InterPro" id="IPR003917">
    <property type="entry name" value="NADH_UbQ_OxRdtase_chain2"/>
</dbReference>
<geneLocation type="mitochondrion" evidence="20"/>
<dbReference type="GO" id="GO:0008137">
    <property type="term" value="F:NADH dehydrogenase (ubiquinone) activity"/>
    <property type="evidence" value="ECO:0007669"/>
    <property type="project" value="UniProtKB-EC"/>
</dbReference>
<accession>A0A7U3NJQ1</accession>
<sequence>MFNNISKLFFFFMVIFSTLISISANSWFTVWMGLEINLLSFIPLMTSSYNSSSSEASLKYFIIQAFASSLLLFFIIFFMLKSNLVMEIEYLNNFNFLIYLSLMIKLGAAPFHFWFPNVMEGLTWMNSLILMTWQKIAPMMIISYSLFNNMITIIIIFSIIVGSIGGLNQTSLRKIMTFSSINHMGWMLTALFFNESLWLLYFFIYSILNMSLIFLFHNMKIFYLNQMFSIFMNSYLIKFIFLINFLSLGGLPPFLGFFPKWMIIQSLSNINQNFLILIMMMMTLITLFFYLRISFSAFMLNYENMKWNYQLNLNIYVYLFLISMTTLSLTSLMMIMFLLFYLM</sequence>
<keyword evidence="16 18" id="KW-0472">Membrane</keyword>
<organism evidence="20">
    <name type="scientific">Orfelia nemoralis</name>
    <dbReference type="NCBI Taxonomy" id="1588145"/>
    <lineage>
        <taxon>Eukaryota</taxon>
        <taxon>Metazoa</taxon>
        <taxon>Ecdysozoa</taxon>
        <taxon>Arthropoda</taxon>
        <taxon>Hexapoda</taxon>
        <taxon>Insecta</taxon>
        <taxon>Pterygota</taxon>
        <taxon>Neoptera</taxon>
        <taxon>Endopterygota</taxon>
        <taxon>Diptera</taxon>
        <taxon>Nematocera</taxon>
        <taxon>Sciaroidea</taxon>
        <taxon>Keroplatidae</taxon>
        <taxon>Keroplatinae</taxon>
        <taxon>Orfeliini</taxon>
        <taxon>Orfelia</taxon>
    </lineage>
</organism>
<gene>
    <name evidence="20" type="primary">ND2</name>
</gene>
<keyword evidence="14 18" id="KW-0830">Ubiquinone</keyword>
<dbReference type="InterPro" id="IPR050175">
    <property type="entry name" value="Complex_I_Subunit_2"/>
</dbReference>
<comment type="similarity">
    <text evidence="3 18">Belongs to the complex I subunit 2 family.</text>
</comment>
<dbReference type="GO" id="GO:0005743">
    <property type="term" value="C:mitochondrial inner membrane"/>
    <property type="evidence" value="ECO:0007669"/>
    <property type="project" value="UniProtKB-SubCell"/>
</dbReference>
<feature type="transmembrane region" description="Helical" evidence="18">
    <location>
        <begin position="9"/>
        <end position="34"/>
    </location>
</feature>
<comment type="catalytic activity">
    <reaction evidence="17 18">
        <text>a ubiquinone + NADH + 5 H(+)(in) = a ubiquinol + NAD(+) + 4 H(+)(out)</text>
        <dbReference type="Rhea" id="RHEA:29091"/>
        <dbReference type="Rhea" id="RHEA-COMP:9565"/>
        <dbReference type="Rhea" id="RHEA-COMP:9566"/>
        <dbReference type="ChEBI" id="CHEBI:15378"/>
        <dbReference type="ChEBI" id="CHEBI:16389"/>
        <dbReference type="ChEBI" id="CHEBI:17976"/>
        <dbReference type="ChEBI" id="CHEBI:57540"/>
        <dbReference type="ChEBI" id="CHEBI:57945"/>
        <dbReference type="EC" id="7.1.1.2"/>
    </reaction>
</comment>
<keyword evidence="13 18" id="KW-0520">NAD</keyword>
<evidence type="ECO:0000313" key="20">
    <source>
        <dbReference type="EMBL" id="QOV03255.1"/>
    </source>
</evidence>
<reference evidence="20" key="1">
    <citation type="submission" date="2020-08" db="EMBL/GenBank/DDBJ databases">
        <authorList>
            <person name="Langkjaer E.M.R."/>
            <person name="Leerhoei F."/>
        </authorList>
    </citation>
    <scope>NUCLEOTIDE SEQUENCE</scope>
    <source>
        <strain evidence="20">DM761</strain>
    </source>
</reference>
<keyword evidence="9 18" id="KW-0999">Mitochondrion inner membrane</keyword>
<dbReference type="Pfam" id="PF00361">
    <property type="entry name" value="Proton_antipo_M"/>
    <property type="match status" value="1"/>
</dbReference>
<dbReference type="PANTHER" id="PTHR46552">
    <property type="entry name" value="NADH-UBIQUINONE OXIDOREDUCTASE CHAIN 2"/>
    <property type="match status" value="1"/>
</dbReference>
<feature type="transmembrane region" description="Helical" evidence="18">
    <location>
        <begin position="235"/>
        <end position="254"/>
    </location>
</feature>
<dbReference type="AlphaFoldDB" id="A0A7U3NJQ1"/>
<evidence type="ECO:0000256" key="1">
    <source>
        <dbReference type="ARBA" id="ARBA00003257"/>
    </source>
</evidence>
<evidence type="ECO:0000256" key="4">
    <source>
        <dbReference type="ARBA" id="ARBA00012944"/>
    </source>
</evidence>
<dbReference type="EC" id="7.1.1.2" evidence="4 18"/>
<feature type="transmembrane region" description="Helical" evidence="18">
    <location>
        <begin position="199"/>
        <end position="223"/>
    </location>
</feature>
<evidence type="ECO:0000256" key="13">
    <source>
        <dbReference type="ARBA" id="ARBA00023027"/>
    </source>
</evidence>
<evidence type="ECO:0000259" key="19">
    <source>
        <dbReference type="Pfam" id="PF00361"/>
    </source>
</evidence>
<dbReference type="PANTHER" id="PTHR46552:SF1">
    <property type="entry name" value="NADH-UBIQUINONE OXIDOREDUCTASE CHAIN 2"/>
    <property type="match status" value="1"/>
</dbReference>
<feature type="domain" description="NADH:quinone oxidoreductase/Mrp antiporter transmembrane" evidence="19">
    <location>
        <begin position="24"/>
        <end position="286"/>
    </location>
</feature>
<feature type="transmembrane region" description="Helical" evidence="18">
    <location>
        <begin position="96"/>
        <end position="116"/>
    </location>
</feature>
<protein>
    <recommendedName>
        <fullName evidence="5 18">NADH-ubiquinone oxidoreductase chain 2</fullName>
        <ecNumber evidence="4 18">7.1.1.2</ecNumber>
    </recommendedName>
</protein>
<proteinExistence type="inferred from homology"/>
<keyword evidence="15 18" id="KW-0496">Mitochondrion</keyword>
<keyword evidence="6" id="KW-0813">Transport</keyword>
<evidence type="ECO:0000256" key="12">
    <source>
        <dbReference type="ARBA" id="ARBA00022989"/>
    </source>
</evidence>
<evidence type="ECO:0000256" key="17">
    <source>
        <dbReference type="ARBA" id="ARBA00049551"/>
    </source>
</evidence>